<dbReference type="FunFam" id="1.20.1050.10:FF:000007">
    <property type="entry name" value="Glutathione S-transferase 1-1"/>
    <property type="match status" value="1"/>
</dbReference>
<comment type="subunit">
    <text evidence="1">Homodimer.</text>
</comment>
<dbReference type="InterPro" id="IPR004045">
    <property type="entry name" value="Glutathione_S-Trfase_N"/>
</dbReference>
<dbReference type="InterPro" id="IPR040079">
    <property type="entry name" value="Glutathione_S-Trfase"/>
</dbReference>
<dbReference type="SUPFAM" id="SSF47616">
    <property type="entry name" value="GST C-terminal domain-like"/>
    <property type="match status" value="1"/>
</dbReference>
<evidence type="ECO:0000313" key="4">
    <source>
        <dbReference type="EMBL" id="AYX80652.1"/>
    </source>
</evidence>
<dbReference type="SFLD" id="SFLDG01153">
    <property type="entry name" value="Main.4:_Theta-like"/>
    <property type="match status" value="1"/>
</dbReference>
<protein>
    <submittedName>
        <fullName evidence="4">Glutathione S-transferase epsilon-4</fullName>
        <ecNumber evidence="4">2.5.1.18</ecNumber>
    </submittedName>
</protein>
<feature type="domain" description="GST N-terminal" evidence="2">
    <location>
        <begin position="15"/>
        <end position="96"/>
    </location>
</feature>
<dbReference type="CDD" id="cd03177">
    <property type="entry name" value="GST_C_Delta_Epsilon"/>
    <property type="match status" value="1"/>
</dbReference>
<dbReference type="SFLD" id="SFLDG00358">
    <property type="entry name" value="Main_(cytGST)"/>
    <property type="match status" value="1"/>
</dbReference>
<sequence length="237" mass="26384">MRLTKTLFNHVCSTARLILYKRDASPPSNAVRMVGAILGLQFDYVEPDLIKGEHKSPEFKKLNPMSTIPVLKDGNLTVAESHAIILYLLNKYGAQHKERLYPSDPATRAIVDQCLYFDAGVLFRQILEVSRPSFAGKSKGPTKKNISDIEEGYAIIEAYLESGTYVAADHLTVADISLGSTTAALQGIHALDANKFPKTKAWLERLSAESYFKEINTPGATLLAKMLRHFWKQSNKE</sequence>
<dbReference type="EMBL" id="MG100864">
    <property type="protein sequence ID" value="AYX80652.1"/>
    <property type="molecule type" value="mRNA"/>
</dbReference>
<dbReference type="AlphaFoldDB" id="A0A6S4N7Q2"/>
<keyword evidence="4" id="KW-0808">Transferase</keyword>
<dbReference type="EC" id="2.5.1.18" evidence="4"/>
<dbReference type="SFLD" id="SFLDS00019">
    <property type="entry name" value="Glutathione_Transferase_(cytos"/>
    <property type="match status" value="1"/>
</dbReference>
<dbReference type="SUPFAM" id="SSF52833">
    <property type="entry name" value="Thioredoxin-like"/>
    <property type="match status" value="1"/>
</dbReference>
<dbReference type="PROSITE" id="PS50404">
    <property type="entry name" value="GST_NTER"/>
    <property type="match status" value="1"/>
</dbReference>
<evidence type="ECO:0000259" key="2">
    <source>
        <dbReference type="PROSITE" id="PS50404"/>
    </source>
</evidence>
<dbReference type="PANTHER" id="PTHR43969:SF9">
    <property type="entry name" value="GLUTATHIONE S TRANSFERASE D10, ISOFORM A-RELATED"/>
    <property type="match status" value="1"/>
</dbReference>
<dbReference type="InterPro" id="IPR010987">
    <property type="entry name" value="Glutathione-S-Trfase_C-like"/>
</dbReference>
<dbReference type="GO" id="GO:0006749">
    <property type="term" value="P:glutathione metabolic process"/>
    <property type="evidence" value="ECO:0007669"/>
    <property type="project" value="TreeGrafter"/>
</dbReference>
<dbReference type="InterPro" id="IPR036249">
    <property type="entry name" value="Thioredoxin-like_sf"/>
</dbReference>
<reference evidence="4" key="1">
    <citation type="submission" date="2017-10" db="EMBL/GenBank/DDBJ databases">
        <title>Identification and Characterization of Glutathione S-transferase genes in the Codling Moth Cydia pomonella.</title>
        <authorList>
            <person name="Wang W."/>
            <person name="Yang X."/>
        </authorList>
    </citation>
    <scope>NUCLEOTIDE SEQUENCE</scope>
</reference>
<proteinExistence type="evidence at transcript level"/>
<evidence type="ECO:0000259" key="3">
    <source>
        <dbReference type="PROSITE" id="PS50405"/>
    </source>
</evidence>
<dbReference type="Gene3D" id="1.20.1050.10">
    <property type="match status" value="1"/>
</dbReference>
<dbReference type="Pfam" id="PF13410">
    <property type="entry name" value="GST_C_2"/>
    <property type="match status" value="1"/>
</dbReference>
<name>A0A6S4N7Q2_CYDPO</name>
<feature type="domain" description="GST C-terminal" evidence="3">
    <location>
        <begin position="104"/>
        <end position="237"/>
    </location>
</feature>
<dbReference type="InterPro" id="IPR036282">
    <property type="entry name" value="Glutathione-S-Trfase_C_sf"/>
</dbReference>
<accession>A0A6S4N7Q2</accession>
<organism evidence="4">
    <name type="scientific">Cydia pomonella</name>
    <name type="common">Codling moth</name>
    <dbReference type="NCBI Taxonomy" id="82600"/>
    <lineage>
        <taxon>Eukaryota</taxon>
        <taxon>Metazoa</taxon>
        <taxon>Ecdysozoa</taxon>
        <taxon>Arthropoda</taxon>
        <taxon>Hexapoda</taxon>
        <taxon>Insecta</taxon>
        <taxon>Pterygota</taxon>
        <taxon>Neoptera</taxon>
        <taxon>Endopterygota</taxon>
        <taxon>Lepidoptera</taxon>
        <taxon>Glossata</taxon>
        <taxon>Ditrysia</taxon>
        <taxon>Tortricoidea</taxon>
        <taxon>Tortricidae</taxon>
        <taxon>Olethreutinae</taxon>
        <taxon>Grapholitini</taxon>
        <taxon>Cydia</taxon>
    </lineage>
</organism>
<evidence type="ECO:0000256" key="1">
    <source>
        <dbReference type="ARBA" id="ARBA00011738"/>
    </source>
</evidence>
<dbReference type="PROSITE" id="PS50405">
    <property type="entry name" value="GST_CTER"/>
    <property type="match status" value="1"/>
</dbReference>
<dbReference type="Pfam" id="PF02798">
    <property type="entry name" value="GST_N"/>
    <property type="match status" value="1"/>
</dbReference>
<dbReference type="Gene3D" id="3.40.30.10">
    <property type="entry name" value="Glutaredoxin"/>
    <property type="match status" value="1"/>
</dbReference>
<dbReference type="PANTHER" id="PTHR43969">
    <property type="entry name" value="GLUTATHIONE S TRANSFERASE D10, ISOFORM A-RELATED"/>
    <property type="match status" value="1"/>
</dbReference>
<dbReference type="GO" id="GO:0004364">
    <property type="term" value="F:glutathione transferase activity"/>
    <property type="evidence" value="ECO:0007669"/>
    <property type="project" value="UniProtKB-EC"/>
</dbReference>